<dbReference type="PANTHER" id="PTHR11557">
    <property type="entry name" value="PORPHOBILINOGEN DEAMINASE"/>
    <property type="match status" value="1"/>
</dbReference>
<dbReference type="PRINTS" id="PR00151">
    <property type="entry name" value="PORPHBDMNASE"/>
</dbReference>
<feature type="domain" description="Porphobilinogen deaminase N-terminal" evidence="9">
    <location>
        <begin position="7"/>
        <end position="216"/>
    </location>
</feature>
<dbReference type="SUPFAM" id="SSF53850">
    <property type="entry name" value="Periplasmic binding protein-like II"/>
    <property type="match status" value="1"/>
</dbReference>
<dbReference type="PANTHER" id="PTHR11557:SF0">
    <property type="entry name" value="PORPHOBILINOGEN DEAMINASE"/>
    <property type="match status" value="1"/>
</dbReference>
<comment type="cofactor">
    <cofactor evidence="8">
        <name>dipyrromethane</name>
        <dbReference type="ChEBI" id="CHEBI:60342"/>
    </cofactor>
    <text evidence="8">Binds 1 dipyrromethane group covalently.</text>
</comment>
<dbReference type="FunFam" id="3.40.190.10:FF:000005">
    <property type="entry name" value="Porphobilinogen deaminase"/>
    <property type="match status" value="1"/>
</dbReference>
<comment type="miscellaneous">
    <text evidence="8">The porphobilinogen subunits are added to the dipyrromethane group.</text>
</comment>
<dbReference type="InterPro" id="IPR036803">
    <property type="entry name" value="Porphobilinogen_deaminase_C_sf"/>
</dbReference>
<dbReference type="Pfam" id="PF01379">
    <property type="entry name" value="Porphobil_deam"/>
    <property type="match status" value="1"/>
</dbReference>
<evidence type="ECO:0000313" key="12">
    <source>
        <dbReference type="Proteomes" id="UP000599312"/>
    </source>
</evidence>
<dbReference type="EMBL" id="JADQDO010000002">
    <property type="protein sequence ID" value="MBF9232932.1"/>
    <property type="molecule type" value="Genomic_DNA"/>
</dbReference>
<dbReference type="Gene3D" id="3.30.160.40">
    <property type="entry name" value="Porphobilinogen deaminase, C-terminal domain"/>
    <property type="match status" value="1"/>
</dbReference>
<evidence type="ECO:0000256" key="5">
    <source>
        <dbReference type="ARBA" id="ARBA00022679"/>
    </source>
</evidence>
<dbReference type="SUPFAM" id="SSF54782">
    <property type="entry name" value="Porphobilinogen deaminase (hydroxymethylbilane synthase), C-terminal domain"/>
    <property type="match status" value="1"/>
</dbReference>
<sequence>MAESSALVIGTRGSPLALAQAHETQNRLIAAHGWTLEQLPLALIKTTGDTIQDRALSEAGGKGLFTKELDIGLLDGSLDLAVHSAKDLPTVLPEGIVIAGYLPREDVRDAFISRRFKSLQDLPPGAVVGSASLRRQAEVRRLRPDLKVTLLRGNVQTRLDKLERGEVDGTLLAMAGLRRLGLTEHVTTILETDDFLPAVGQGAIAIAIRADDERAQKAVAPIIDAPTGVALAAERAFLTVLDGSCRTPIAGHARMIGSELEIRGLVMRPDGSESLEVVRRGAPSDAAALGREAGLDLRARMPAGFTDS</sequence>
<evidence type="ECO:0000256" key="4">
    <source>
        <dbReference type="ARBA" id="ARBA00011245"/>
    </source>
</evidence>
<dbReference type="RefSeq" id="WP_196270917.1">
    <property type="nucleotide sequence ID" value="NZ_JADQDO010000002.1"/>
</dbReference>
<comment type="catalytic activity">
    <reaction evidence="7 8">
        <text>4 porphobilinogen + H2O = hydroxymethylbilane + 4 NH4(+)</text>
        <dbReference type="Rhea" id="RHEA:13185"/>
        <dbReference type="ChEBI" id="CHEBI:15377"/>
        <dbReference type="ChEBI" id="CHEBI:28938"/>
        <dbReference type="ChEBI" id="CHEBI:57845"/>
        <dbReference type="ChEBI" id="CHEBI:58126"/>
        <dbReference type="EC" id="2.5.1.61"/>
    </reaction>
</comment>
<name>A0A931BKZ3_9HYPH</name>
<comment type="function">
    <text evidence="1 8">Tetrapolymerization of the monopyrrole PBG into the hydroxymethylbilane pre-uroporphyrinogen in several discrete steps.</text>
</comment>
<accession>A0A931BKZ3</accession>
<evidence type="ECO:0000256" key="8">
    <source>
        <dbReference type="HAMAP-Rule" id="MF_00260"/>
    </source>
</evidence>
<dbReference type="NCBIfam" id="TIGR00212">
    <property type="entry name" value="hemC"/>
    <property type="match status" value="1"/>
</dbReference>
<keyword evidence="5 8" id="KW-0808">Transferase</keyword>
<dbReference type="InterPro" id="IPR022418">
    <property type="entry name" value="Porphobilinogen_deaminase_C"/>
</dbReference>
<evidence type="ECO:0000256" key="6">
    <source>
        <dbReference type="ARBA" id="ARBA00023244"/>
    </source>
</evidence>
<dbReference type="InterPro" id="IPR022419">
    <property type="entry name" value="Porphobilin_deaminase_cofac_BS"/>
</dbReference>
<comment type="caution">
    <text evidence="11">The sequence shown here is derived from an EMBL/GenBank/DDBJ whole genome shotgun (WGS) entry which is preliminary data.</text>
</comment>
<evidence type="ECO:0000256" key="1">
    <source>
        <dbReference type="ARBA" id="ARBA00002869"/>
    </source>
</evidence>
<dbReference type="HAMAP" id="MF_00260">
    <property type="entry name" value="Porphobil_deam"/>
    <property type="match status" value="1"/>
</dbReference>
<comment type="subunit">
    <text evidence="4 8">Monomer.</text>
</comment>
<evidence type="ECO:0000256" key="2">
    <source>
        <dbReference type="ARBA" id="ARBA00004735"/>
    </source>
</evidence>
<dbReference type="Gene3D" id="3.40.190.10">
    <property type="entry name" value="Periplasmic binding protein-like II"/>
    <property type="match status" value="2"/>
</dbReference>
<dbReference type="EC" id="2.5.1.61" evidence="8"/>
<dbReference type="Pfam" id="PF03900">
    <property type="entry name" value="Porphobil_deamC"/>
    <property type="match status" value="1"/>
</dbReference>
<keyword evidence="6 8" id="KW-0627">Porphyrin biosynthesis</keyword>
<dbReference type="GO" id="GO:0006782">
    <property type="term" value="P:protoporphyrinogen IX biosynthetic process"/>
    <property type="evidence" value="ECO:0007669"/>
    <property type="project" value="UniProtKB-UniRule"/>
</dbReference>
<organism evidence="11 12">
    <name type="scientific">Microvirga alba</name>
    <dbReference type="NCBI Taxonomy" id="2791025"/>
    <lineage>
        <taxon>Bacteria</taxon>
        <taxon>Pseudomonadati</taxon>
        <taxon>Pseudomonadota</taxon>
        <taxon>Alphaproteobacteria</taxon>
        <taxon>Hyphomicrobiales</taxon>
        <taxon>Methylobacteriaceae</taxon>
        <taxon>Microvirga</taxon>
    </lineage>
</organism>
<evidence type="ECO:0000313" key="11">
    <source>
        <dbReference type="EMBL" id="MBF9232932.1"/>
    </source>
</evidence>
<evidence type="ECO:0000256" key="7">
    <source>
        <dbReference type="ARBA" id="ARBA00048169"/>
    </source>
</evidence>
<dbReference type="AlphaFoldDB" id="A0A931BKZ3"/>
<feature type="modified residue" description="S-(dipyrrolylmethanemethyl)cysteine" evidence="8">
    <location>
        <position position="245"/>
    </location>
</feature>
<dbReference type="PIRSF" id="PIRSF001438">
    <property type="entry name" value="4pyrrol_synth_OHMeBilane_synth"/>
    <property type="match status" value="1"/>
</dbReference>
<comment type="pathway">
    <text evidence="2">Porphyrin-containing compound metabolism; protoporphyrin-IX biosynthesis; coproporphyrinogen-III from 5-aminolevulinate: step 2/4.</text>
</comment>
<dbReference type="Proteomes" id="UP000599312">
    <property type="component" value="Unassembled WGS sequence"/>
</dbReference>
<keyword evidence="12" id="KW-1185">Reference proteome</keyword>
<gene>
    <name evidence="8 11" type="primary">hemC</name>
    <name evidence="11" type="ORF">I2H38_06025</name>
</gene>
<comment type="similarity">
    <text evidence="3 8">Belongs to the HMBS family.</text>
</comment>
<feature type="domain" description="Porphobilinogen deaminase C-terminal" evidence="10">
    <location>
        <begin position="232"/>
        <end position="298"/>
    </location>
</feature>
<evidence type="ECO:0000256" key="3">
    <source>
        <dbReference type="ARBA" id="ARBA00005638"/>
    </source>
</evidence>
<evidence type="ECO:0000259" key="9">
    <source>
        <dbReference type="Pfam" id="PF01379"/>
    </source>
</evidence>
<dbReference type="InterPro" id="IPR022417">
    <property type="entry name" value="Porphobilin_deaminase_N"/>
</dbReference>
<dbReference type="GO" id="GO:0004418">
    <property type="term" value="F:hydroxymethylbilane synthase activity"/>
    <property type="evidence" value="ECO:0007669"/>
    <property type="project" value="UniProtKB-UniRule"/>
</dbReference>
<dbReference type="GO" id="GO:0005737">
    <property type="term" value="C:cytoplasm"/>
    <property type="evidence" value="ECO:0007669"/>
    <property type="project" value="UniProtKB-UniRule"/>
</dbReference>
<protein>
    <recommendedName>
        <fullName evidence="8">Porphobilinogen deaminase</fullName>
        <shortName evidence="8">PBG</shortName>
        <ecNumber evidence="8">2.5.1.61</ecNumber>
    </recommendedName>
    <alternativeName>
        <fullName evidence="8">Hydroxymethylbilane synthase</fullName>
        <shortName evidence="8">HMBS</shortName>
    </alternativeName>
    <alternativeName>
        <fullName evidence="8">Pre-uroporphyrinogen synthase</fullName>
    </alternativeName>
</protein>
<proteinExistence type="inferred from homology"/>
<evidence type="ECO:0000259" key="10">
    <source>
        <dbReference type="Pfam" id="PF03900"/>
    </source>
</evidence>
<reference evidence="11" key="1">
    <citation type="submission" date="2020-11" db="EMBL/GenBank/DDBJ databases">
        <authorList>
            <person name="Kim M.K."/>
        </authorList>
    </citation>
    <scope>NUCLEOTIDE SEQUENCE</scope>
    <source>
        <strain evidence="11">BT350</strain>
    </source>
</reference>
<dbReference type="InterPro" id="IPR000860">
    <property type="entry name" value="HemC"/>
</dbReference>
<dbReference type="PROSITE" id="PS00533">
    <property type="entry name" value="PORPHOBILINOGEN_DEAM"/>
    <property type="match status" value="1"/>
</dbReference>